<dbReference type="Proteomes" id="UP000008177">
    <property type="component" value="Unplaced contigs"/>
</dbReference>
<organism evidence="1 2">
    <name type="scientific">Botryotinia fuckeliana (strain T4)</name>
    <name type="common">Noble rot fungus</name>
    <name type="synonym">Botrytis cinerea</name>
    <dbReference type="NCBI Taxonomy" id="999810"/>
    <lineage>
        <taxon>Eukaryota</taxon>
        <taxon>Fungi</taxon>
        <taxon>Dikarya</taxon>
        <taxon>Ascomycota</taxon>
        <taxon>Pezizomycotina</taxon>
        <taxon>Leotiomycetes</taxon>
        <taxon>Helotiales</taxon>
        <taxon>Sclerotiniaceae</taxon>
        <taxon>Botrytis</taxon>
    </lineage>
</organism>
<protein>
    <submittedName>
        <fullName evidence="1">Uncharacterized protein</fullName>
    </submittedName>
</protein>
<evidence type="ECO:0000313" key="2">
    <source>
        <dbReference type="Proteomes" id="UP000008177"/>
    </source>
</evidence>
<evidence type="ECO:0000313" key="1">
    <source>
        <dbReference type="EMBL" id="CCD50878.1"/>
    </source>
</evidence>
<sequence>MYLAPFTVFPNTHWQKFQTIKRLPNFAQAHVYKPATSHLQYE</sequence>
<name>G2YGI0_BOTF4</name>
<accession>G2YGI0</accession>
<dbReference type="EMBL" id="FQ790330">
    <property type="protein sequence ID" value="CCD50878.1"/>
    <property type="molecule type" value="Genomic_DNA"/>
</dbReference>
<dbReference type="AlphaFoldDB" id="G2YGI0"/>
<dbReference type="HOGENOM" id="CLU_3260447_0_0_1"/>
<reference evidence="2" key="1">
    <citation type="journal article" date="2011" name="PLoS Genet.">
        <title>Genomic analysis of the necrotrophic fungal pathogens Sclerotinia sclerotiorum and Botrytis cinerea.</title>
        <authorList>
            <person name="Amselem J."/>
            <person name="Cuomo C.A."/>
            <person name="van Kan J.A."/>
            <person name="Viaud M."/>
            <person name="Benito E.P."/>
            <person name="Couloux A."/>
            <person name="Coutinho P.M."/>
            <person name="de Vries R.P."/>
            <person name="Dyer P.S."/>
            <person name="Fillinger S."/>
            <person name="Fournier E."/>
            <person name="Gout L."/>
            <person name="Hahn M."/>
            <person name="Kohn L."/>
            <person name="Lapalu N."/>
            <person name="Plummer K.M."/>
            <person name="Pradier J.M."/>
            <person name="Quevillon E."/>
            <person name="Sharon A."/>
            <person name="Simon A."/>
            <person name="ten Have A."/>
            <person name="Tudzynski B."/>
            <person name="Tudzynski P."/>
            <person name="Wincker P."/>
            <person name="Andrew M."/>
            <person name="Anthouard V."/>
            <person name="Beever R.E."/>
            <person name="Beffa R."/>
            <person name="Benoit I."/>
            <person name="Bouzid O."/>
            <person name="Brault B."/>
            <person name="Chen Z."/>
            <person name="Choquer M."/>
            <person name="Collemare J."/>
            <person name="Cotton P."/>
            <person name="Danchin E.G."/>
            <person name="Da Silva C."/>
            <person name="Gautier A."/>
            <person name="Giraud C."/>
            <person name="Giraud T."/>
            <person name="Gonzalez C."/>
            <person name="Grossetete S."/>
            <person name="Guldener U."/>
            <person name="Henrissat B."/>
            <person name="Howlett B.J."/>
            <person name="Kodira C."/>
            <person name="Kretschmer M."/>
            <person name="Lappartient A."/>
            <person name="Leroch M."/>
            <person name="Levis C."/>
            <person name="Mauceli E."/>
            <person name="Neuveglise C."/>
            <person name="Oeser B."/>
            <person name="Pearson M."/>
            <person name="Poulain J."/>
            <person name="Poussereau N."/>
            <person name="Quesneville H."/>
            <person name="Rascle C."/>
            <person name="Schumacher J."/>
            <person name="Segurens B."/>
            <person name="Sexton A."/>
            <person name="Silva E."/>
            <person name="Sirven C."/>
            <person name="Soanes D.M."/>
            <person name="Talbot N.J."/>
            <person name="Templeton M."/>
            <person name="Yandava C."/>
            <person name="Yarden O."/>
            <person name="Zeng Q."/>
            <person name="Rollins J.A."/>
            <person name="Lebrun M.H."/>
            <person name="Dickman M."/>
        </authorList>
    </citation>
    <scope>NUCLEOTIDE SEQUENCE [LARGE SCALE GENOMIC DNA]</scope>
    <source>
        <strain evidence="2">T4</strain>
    </source>
</reference>
<proteinExistence type="predicted"/>
<gene>
    <name evidence="1" type="ORF">BofuT4_uP086570.1</name>
</gene>
<dbReference type="InParanoid" id="G2YGI0"/>